<reference evidence="1 2" key="1">
    <citation type="journal article" date="2013" name="Front. Microbiol.">
        <title>Comparative genomic analyses of the cyanobacterium, Lyngbya aestuarii BL J, a powerful hydrogen producer.</title>
        <authorList>
            <person name="Kothari A."/>
            <person name="Vaughn M."/>
            <person name="Garcia-Pichel F."/>
        </authorList>
    </citation>
    <scope>NUCLEOTIDE SEQUENCE [LARGE SCALE GENOMIC DNA]</scope>
    <source>
        <strain evidence="1 2">BL J</strain>
    </source>
</reference>
<proteinExistence type="predicted"/>
<gene>
    <name evidence="1" type="ORF">M595_5803</name>
</gene>
<protein>
    <submittedName>
        <fullName evidence="1">Uncharacterized protein</fullName>
    </submittedName>
</protein>
<sequence length="40" mass="4830">MGIEMKLLIEFYRTLFEVARDLILLLRVYSKMSFAFKLTE</sequence>
<dbReference type="EMBL" id="AUZM01000110">
    <property type="protein sequence ID" value="ERT04258.1"/>
    <property type="molecule type" value="Genomic_DNA"/>
</dbReference>
<comment type="caution">
    <text evidence="1">The sequence shown here is derived from an EMBL/GenBank/DDBJ whole genome shotgun (WGS) entry which is preliminary data.</text>
</comment>
<evidence type="ECO:0000313" key="2">
    <source>
        <dbReference type="Proteomes" id="UP000017127"/>
    </source>
</evidence>
<name>U7Q8Z1_9CYAN</name>
<dbReference type="AlphaFoldDB" id="U7Q8Z1"/>
<keyword evidence="2" id="KW-1185">Reference proteome</keyword>
<evidence type="ECO:0000313" key="1">
    <source>
        <dbReference type="EMBL" id="ERT04258.1"/>
    </source>
</evidence>
<dbReference type="Proteomes" id="UP000017127">
    <property type="component" value="Unassembled WGS sequence"/>
</dbReference>
<accession>U7Q8Z1</accession>
<organism evidence="1 2">
    <name type="scientific">Lyngbya aestuarii BL J</name>
    <dbReference type="NCBI Taxonomy" id="1348334"/>
    <lineage>
        <taxon>Bacteria</taxon>
        <taxon>Bacillati</taxon>
        <taxon>Cyanobacteriota</taxon>
        <taxon>Cyanophyceae</taxon>
        <taxon>Oscillatoriophycideae</taxon>
        <taxon>Oscillatoriales</taxon>
        <taxon>Microcoleaceae</taxon>
        <taxon>Lyngbya</taxon>
    </lineage>
</organism>